<keyword evidence="5 7" id="KW-0408">Iron</keyword>
<dbReference type="Proteomes" id="UP000789375">
    <property type="component" value="Unassembled WGS sequence"/>
</dbReference>
<dbReference type="GO" id="GO:0004497">
    <property type="term" value="F:monooxygenase activity"/>
    <property type="evidence" value="ECO:0007669"/>
    <property type="project" value="UniProtKB-KW"/>
</dbReference>
<comment type="similarity">
    <text evidence="1 8">Belongs to the cytochrome P450 family.</text>
</comment>
<keyword evidence="3 7" id="KW-0479">Metal-binding</keyword>
<dbReference type="PRINTS" id="PR00385">
    <property type="entry name" value="P450"/>
</dbReference>
<reference evidence="10" key="1">
    <citation type="submission" date="2021-06" db="EMBL/GenBank/DDBJ databases">
        <authorList>
            <person name="Kallberg Y."/>
            <person name="Tangrot J."/>
            <person name="Rosling A."/>
        </authorList>
    </citation>
    <scope>NUCLEOTIDE SEQUENCE</scope>
    <source>
        <strain evidence="10">87-6 pot B 2015</strain>
    </source>
</reference>
<evidence type="ECO:0000256" key="6">
    <source>
        <dbReference type="ARBA" id="ARBA00023033"/>
    </source>
</evidence>
<dbReference type="GO" id="GO:0020037">
    <property type="term" value="F:heme binding"/>
    <property type="evidence" value="ECO:0007669"/>
    <property type="project" value="InterPro"/>
</dbReference>
<evidence type="ECO:0000313" key="10">
    <source>
        <dbReference type="EMBL" id="CAG8557683.1"/>
    </source>
</evidence>
<protein>
    <submittedName>
        <fullName evidence="10">1377_t:CDS:1</fullName>
    </submittedName>
</protein>
<dbReference type="PANTHER" id="PTHR24291:SF50">
    <property type="entry name" value="BIFUNCTIONAL ALBAFLAVENONE MONOOXYGENASE_TERPENE SYNTHASE"/>
    <property type="match status" value="1"/>
</dbReference>
<gene>
    <name evidence="10" type="ORF">FMOSSE_LOCUS6797</name>
</gene>
<keyword evidence="11" id="KW-1185">Reference proteome</keyword>
<dbReference type="PRINTS" id="PR00463">
    <property type="entry name" value="EP450I"/>
</dbReference>
<keyword evidence="4 8" id="KW-0560">Oxidoreductase</keyword>
<sequence length="484" mass="56284">MLFTIILIFVSFISYKIYQKLRVPEGLKNVPTLSFLELVLFMLSKDGPDKRWENTRKVCEKEGIGKLWFNGEWHIVTTNLELIKDLMAKTDLYPKSSLEESSPGSLAAQYYGTNLVWKRHRRITNPAFKSLPMHVFDDSAVKLLKVIEKVDNEPIEVNGLMHRLTLDVLGRAAFGFDFNNLEDPTNIYVTTYHEVTAECDNPIYFLFPFIEYLPYFDRTEARKKVAKLNDLFNRIIETKRESMKTGELSKKIENNSADLLECMINASNDPKNYMSDEEMRHNLAIFMLAGHDTTATALSTILYVLASKKDLQRKVRDEILHVLGDNLTPTIEQQRELKYMTMVINENLRLYPPVHQLPRRENAEIIKFRNHVFLPKTPIFINIYGIHHSPGNWKDPEEFIPERFENEHEKRDHHTWLTFGGGTRSCIGTNFSLIEQRVMLCALLRKYEISLPADSIHKDKLHLRRANGSITGLHPIDLIFKRTE</sequence>
<evidence type="ECO:0000256" key="7">
    <source>
        <dbReference type="PIRSR" id="PIRSR602401-1"/>
    </source>
</evidence>
<accession>A0A9N9FUU1</accession>
<dbReference type="EMBL" id="CAJVPP010001472">
    <property type="protein sequence ID" value="CAG8557683.1"/>
    <property type="molecule type" value="Genomic_DNA"/>
</dbReference>
<dbReference type="GO" id="GO:0005506">
    <property type="term" value="F:iron ion binding"/>
    <property type="evidence" value="ECO:0007669"/>
    <property type="project" value="InterPro"/>
</dbReference>
<dbReference type="InterPro" id="IPR036396">
    <property type="entry name" value="Cyt_P450_sf"/>
</dbReference>
<name>A0A9N9FUU1_FUNMO</name>
<dbReference type="Pfam" id="PF00067">
    <property type="entry name" value="p450"/>
    <property type="match status" value="1"/>
</dbReference>
<evidence type="ECO:0000313" key="11">
    <source>
        <dbReference type="Proteomes" id="UP000789375"/>
    </source>
</evidence>
<dbReference type="InterPro" id="IPR002401">
    <property type="entry name" value="Cyt_P450_E_grp-I"/>
</dbReference>
<keyword evidence="9" id="KW-0732">Signal</keyword>
<dbReference type="AlphaFoldDB" id="A0A9N9FUU1"/>
<dbReference type="InterPro" id="IPR001128">
    <property type="entry name" value="Cyt_P450"/>
</dbReference>
<proteinExistence type="inferred from homology"/>
<evidence type="ECO:0000256" key="1">
    <source>
        <dbReference type="ARBA" id="ARBA00010617"/>
    </source>
</evidence>
<evidence type="ECO:0000256" key="4">
    <source>
        <dbReference type="ARBA" id="ARBA00023002"/>
    </source>
</evidence>
<dbReference type="PROSITE" id="PS00086">
    <property type="entry name" value="CYTOCHROME_P450"/>
    <property type="match status" value="1"/>
</dbReference>
<evidence type="ECO:0000256" key="8">
    <source>
        <dbReference type="RuleBase" id="RU000461"/>
    </source>
</evidence>
<comment type="caution">
    <text evidence="10">The sequence shown here is derived from an EMBL/GenBank/DDBJ whole genome shotgun (WGS) entry which is preliminary data.</text>
</comment>
<dbReference type="InterPro" id="IPR050196">
    <property type="entry name" value="Cytochrome_P450_Monoox"/>
</dbReference>
<evidence type="ECO:0000256" key="5">
    <source>
        <dbReference type="ARBA" id="ARBA00023004"/>
    </source>
</evidence>
<feature type="chain" id="PRO_5040292443" evidence="9">
    <location>
        <begin position="19"/>
        <end position="484"/>
    </location>
</feature>
<evidence type="ECO:0000256" key="9">
    <source>
        <dbReference type="SAM" id="SignalP"/>
    </source>
</evidence>
<dbReference type="InterPro" id="IPR017972">
    <property type="entry name" value="Cyt_P450_CS"/>
</dbReference>
<evidence type="ECO:0000256" key="3">
    <source>
        <dbReference type="ARBA" id="ARBA00022723"/>
    </source>
</evidence>
<feature type="binding site" description="axial binding residue" evidence="7">
    <location>
        <position position="426"/>
    </location>
    <ligand>
        <name>heme</name>
        <dbReference type="ChEBI" id="CHEBI:30413"/>
    </ligand>
    <ligandPart>
        <name>Fe</name>
        <dbReference type="ChEBI" id="CHEBI:18248"/>
    </ligandPart>
</feature>
<evidence type="ECO:0000256" key="2">
    <source>
        <dbReference type="ARBA" id="ARBA00022617"/>
    </source>
</evidence>
<dbReference type="PANTHER" id="PTHR24291">
    <property type="entry name" value="CYTOCHROME P450 FAMILY 4"/>
    <property type="match status" value="1"/>
</dbReference>
<organism evidence="10 11">
    <name type="scientific">Funneliformis mosseae</name>
    <name type="common">Endomycorrhizal fungus</name>
    <name type="synonym">Glomus mosseae</name>
    <dbReference type="NCBI Taxonomy" id="27381"/>
    <lineage>
        <taxon>Eukaryota</taxon>
        <taxon>Fungi</taxon>
        <taxon>Fungi incertae sedis</taxon>
        <taxon>Mucoromycota</taxon>
        <taxon>Glomeromycotina</taxon>
        <taxon>Glomeromycetes</taxon>
        <taxon>Glomerales</taxon>
        <taxon>Glomeraceae</taxon>
        <taxon>Funneliformis</taxon>
    </lineage>
</organism>
<dbReference type="SUPFAM" id="SSF48264">
    <property type="entry name" value="Cytochrome P450"/>
    <property type="match status" value="1"/>
</dbReference>
<comment type="cofactor">
    <cofactor evidence="7">
        <name>heme</name>
        <dbReference type="ChEBI" id="CHEBI:30413"/>
    </cofactor>
</comment>
<dbReference type="GO" id="GO:0016705">
    <property type="term" value="F:oxidoreductase activity, acting on paired donors, with incorporation or reduction of molecular oxygen"/>
    <property type="evidence" value="ECO:0007669"/>
    <property type="project" value="InterPro"/>
</dbReference>
<dbReference type="Gene3D" id="1.10.630.10">
    <property type="entry name" value="Cytochrome P450"/>
    <property type="match status" value="1"/>
</dbReference>
<feature type="signal peptide" evidence="9">
    <location>
        <begin position="1"/>
        <end position="18"/>
    </location>
</feature>
<keyword evidence="2 7" id="KW-0349">Heme</keyword>
<keyword evidence="6 8" id="KW-0503">Monooxygenase</keyword>